<organism evidence="11 12">
    <name type="scientific">Sulfitobacter brevis</name>
    <dbReference type="NCBI Taxonomy" id="74348"/>
    <lineage>
        <taxon>Bacteria</taxon>
        <taxon>Pseudomonadati</taxon>
        <taxon>Pseudomonadota</taxon>
        <taxon>Alphaproteobacteria</taxon>
        <taxon>Rhodobacterales</taxon>
        <taxon>Roseobacteraceae</taxon>
        <taxon>Sulfitobacter</taxon>
    </lineage>
</organism>
<evidence type="ECO:0000256" key="4">
    <source>
        <dbReference type="ARBA" id="ARBA00022519"/>
    </source>
</evidence>
<keyword evidence="4 9" id="KW-0997">Cell inner membrane</keyword>
<comment type="subunit">
    <text evidence="9">The complex comprises the extracytoplasmic solute receptor protein and the two transmembrane proteins.</text>
</comment>
<keyword evidence="5 9" id="KW-0812">Transmembrane</keyword>
<keyword evidence="2 9" id="KW-0813">Transport</keyword>
<protein>
    <recommendedName>
        <fullName evidence="9">TRAP transporter small permease protein</fullName>
    </recommendedName>
</protein>
<dbReference type="GO" id="GO:0015740">
    <property type="term" value="P:C4-dicarboxylate transport"/>
    <property type="evidence" value="ECO:0007669"/>
    <property type="project" value="TreeGrafter"/>
</dbReference>
<dbReference type="PANTHER" id="PTHR35011:SF10">
    <property type="entry name" value="TRAP TRANSPORTER SMALL PERMEASE PROTEIN"/>
    <property type="match status" value="1"/>
</dbReference>
<dbReference type="GO" id="GO:0022857">
    <property type="term" value="F:transmembrane transporter activity"/>
    <property type="evidence" value="ECO:0007669"/>
    <property type="project" value="UniProtKB-UniRule"/>
</dbReference>
<comment type="function">
    <text evidence="9">Part of the tripartite ATP-independent periplasmic (TRAP) transport system.</text>
</comment>
<dbReference type="AlphaFoldDB" id="A0A1I2E4L9"/>
<evidence type="ECO:0000256" key="1">
    <source>
        <dbReference type="ARBA" id="ARBA00004429"/>
    </source>
</evidence>
<evidence type="ECO:0000313" key="11">
    <source>
        <dbReference type="EMBL" id="SFE87170.1"/>
    </source>
</evidence>
<gene>
    <name evidence="11" type="ORF">SAMN04488523_111100</name>
</gene>
<dbReference type="GO" id="GO:0005886">
    <property type="term" value="C:plasma membrane"/>
    <property type="evidence" value="ECO:0007669"/>
    <property type="project" value="UniProtKB-SubCell"/>
</dbReference>
<feature type="transmembrane region" description="Helical" evidence="9">
    <location>
        <begin position="20"/>
        <end position="47"/>
    </location>
</feature>
<proteinExistence type="inferred from homology"/>
<name>A0A1I2E4L9_9RHOB</name>
<keyword evidence="3" id="KW-1003">Cell membrane</keyword>
<feature type="transmembrane region" description="Helical" evidence="9">
    <location>
        <begin position="100"/>
        <end position="120"/>
    </location>
</feature>
<dbReference type="InterPro" id="IPR007387">
    <property type="entry name" value="TRAP_DctQ"/>
</dbReference>
<keyword evidence="6 9" id="KW-1133">Transmembrane helix</keyword>
<keyword evidence="7 9" id="KW-0472">Membrane</keyword>
<dbReference type="PANTHER" id="PTHR35011">
    <property type="entry name" value="2,3-DIKETO-L-GULONATE TRAP TRANSPORTER SMALL PERMEASE PROTEIN YIAM"/>
    <property type="match status" value="1"/>
</dbReference>
<keyword evidence="12" id="KW-1185">Reference proteome</keyword>
<dbReference type="Pfam" id="PF04290">
    <property type="entry name" value="DctQ"/>
    <property type="match status" value="1"/>
</dbReference>
<evidence type="ECO:0000256" key="8">
    <source>
        <dbReference type="ARBA" id="ARBA00038436"/>
    </source>
</evidence>
<reference evidence="11 12" key="1">
    <citation type="submission" date="2016-10" db="EMBL/GenBank/DDBJ databases">
        <authorList>
            <person name="de Groot N.N."/>
        </authorList>
    </citation>
    <scope>NUCLEOTIDE SEQUENCE [LARGE SCALE GENOMIC DNA]</scope>
    <source>
        <strain evidence="11 12">DSM 11443</strain>
    </source>
</reference>
<evidence type="ECO:0000313" key="12">
    <source>
        <dbReference type="Proteomes" id="UP000198977"/>
    </source>
</evidence>
<comment type="subcellular location">
    <subcellularLocation>
        <location evidence="1 9">Cell inner membrane</location>
        <topology evidence="1 9">Multi-pass membrane protein</topology>
    </subcellularLocation>
</comment>
<evidence type="ECO:0000256" key="6">
    <source>
        <dbReference type="ARBA" id="ARBA00022989"/>
    </source>
</evidence>
<evidence type="ECO:0000256" key="3">
    <source>
        <dbReference type="ARBA" id="ARBA00022475"/>
    </source>
</evidence>
<feature type="transmembrane region" description="Helical" evidence="9">
    <location>
        <begin position="140"/>
        <end position="159"/>
    </location>
</feature>
<feature type="domain" description="Tripartite ATP-independent periplasmic transporters DctQ component" evidence="10">
    <location>
        <begin position="39"/>
        <end position="167"/>
    </location>
</feature>
<evidence type="ECO:0000256" key="9">
    <source>
        <dbReference type="RuleBase" id="RU369079"/>
    </source>
</evidence>
<dbReference type="STRING" id="74348.SAMN04488523_111100"/>
<sequence>MTQFARPDGHKPMPAAVRLIGLISTVCGVLASFMILAAVLITCQMIFVRAVLNQSTVWQTEVVIYLMIGATLIGLPYVQKLRGHVGVDLLPTLLPIRMRRGLSAITLAITAGMIAIMLFYGWEMWHLAWARGWKSETVMAIPLAIPYLAIPVGFALFLLQLAGDFWMVMSGAPIDDKGMAAASPTPSHEDY</sequence>
<dbReference type="InterPro" id="IPR055348">
    <property type="entry name" value="DctQ"/>
</dbReference>
<comment type="similarity">
    <text evidence="8 9">Belongs to the TRAP transporter small permease family.</text>
</comment>
<accession>A0A1I2E4L9</accession>
<evidence type="ECO:0000256" key="2">
    <source>
        <dbReference type="ARBA" id="ARBA00022448"/>
    </source>
</evidence>
<evidence type="ECO:0000259" key="10">
    <source>
        <dbReference type="Pfam" id="PF04290"/>
    </source>
</evidence>
<dbReference type="EMBL" id="FOMW01000011">
    <property type="protein sequence ID" value="SFE87170.1"/>
    <property type="molecule type" value="Genomic_DNA"/>
</dbReference>
<evidence type="ECO:0000256" key="5">
    <source>
        <dbReference type="ARBA" id="ARBA00022692"/>
    </source>
</evidence>
<dbReference type="Proteomes" id="UP000198977">
    <property type="component" value="Unassembled WGS sequence"/>
</dbReference>
<evidence type="ECO:0000256" key="7">
    <source>
        <dbReference type="ARBA" id="ARBA00023136"/>
    </source>
</evidence>
<feature type="transmembrane region" description="Helical" evidence="9">
    <location>
        <begin position="62"/>
        <end position="79"/>
    </location>
</feature>